<accession>A0ABS7UWF7</accession>
<dbReference type="Gene3D" id="3.20.20.450">
    <property type="entry name" value="EAL domain"/>
    <property type="match status" value="1"/>
</dbReference>
<gene>
    <name evidence="3" type="ORF">K9V48_21005</name>
</gene>
<dbReference type="SMART" id="SM00052">
    <property type="entry name" value="EAL"/>
    <property type="match status" value="1"/>
</dbReference>
<protein>
    <submittedName>
        <fullName evidence="3">HDOD domain-containing protein</fullName>
    </submittedName>
</protein>
<feature type="domain" description="EAL" evidence="1">
    <location>
        <begin position="1"/>
        <end position="207"/>
    </location>
</feature>
<comment type="caution">
    <text evidence="3">The sequence shown here is derived from an EMBL/GenBank/DDBJ whole genome shotgun (WGS) entry which is preliminary data.</text>
</comment>
<dbReference type="SUPFAM" id="SSF109604">
    <property type="entry name" value="HD-domain/PDEase-like"/>
    <property type="match status" value="1"/>
</dbReference>
<evidence type="ECO:0000313" key="4">
    <source>
        <dbReference type="Proteomes" id="UP001165287"/>
    </source>
</evidence>
<dbReference type="PANTHER" id="PTHR33525:SF4">
    <property type="entry name" value="CYCLIC DI-GMP PHOSPHODIESTERASE CDGJ"/>
    <property type="match status" value="1"/>
</dbReference>
<dbReference type="PANTHER" id="PTHR33525">
    <property type="match status" value="1"/>
</dbReference>
<proteinExistence type="predicted"/>
<dbReference type="InterPro" id="IPR035919">
    <property type="entry name" value="EAL_sf"/>
</dbReference>
<dbReference type="SUPFAM" id="SSF141868">
    <property type="entry name" value="EAL domain-like"/>
    <property type="match status" value="1"/>
</dbReference>
<dbReference type="InterPro" id="IPR001633">
    <property type="entry name" value="EAL_dom"/>
</dbReference>
<dbReference type="Gene3D" id="1.10.3210.10">
    <property type="entry name" value="Hypothetical protein af1432"/>
    <property type="match status" value="1"/>
</dbReference>
<dbReference type="Pfam" id="PF08668">
    <property type="entry name" value="HDOD"/>
    <property type="match status" value="1"/>
</dbReference>
<evidence type="ECO:0000259" key="2">
    <source>
        <dbReference type="PROSITE" id="PS51833"/>
    </source>
</evidence>
<reference evidence="3" key="1">
    <citation type="submission" date="2024-05" db="EMBL/GenBank/DDBJ databases">
        <title>Metabacillus sp. nov., isolated from the rhizosphere soil of tomato plants.</title>
        <authorList>
            <person name="Ma R."/>
        </authorList>
    </citation>
    <scope>NUCLEOTIDE SEQUENCE</scope>
    <source>
        <strain evidence="3">DBTR6</strain>
    </source>
</reference>
<keyword evidence="4" id="KW-1185">Reference proteome</keyword>
<sequence>MEVFVARQPIFNLKEEVVAYELLYRGDKENTFSNIDGDRATAEVIINSFINIGMQDLSEGKQCFVNFTESLLKSKMLTFFKPDSIVVEILENVEINEELIEICKELKQLGYTIALDDFKIQESYSLLPFLLKYVDIIKVDFLETKKEEQKRVVERYRPHQIELLAEKVETREGFLFAREAGYSYFQGYFFSRPLILSSHDVPTYSKMHYQILAELSKTEPNIEIIASEIERDISLSYKLLKLINSPAFGTRNKIESIKQAIILLGFDEIRKWIYVLSVKNIQRSNDPKIQEVIKMSLIRAKLCEQIALQTGRIQSAPYLLTGMFSLIDTLLQRNLVDVLKDLPLSDGIQAALLGSKNDLYKVLSWALQIEQSDWEVEGLSVSKTDINTIYIKAIEWATSLITDYGVRA</sequence>
<evidence type="ECO:0000313" key="3">
    <source>
        <dbReference type="EMBL" id="MBZ5752647.1"/>
    </source>
</evidence>
<dbReference type="Pfam" id="PF00563">
    <property type="entry name" value="EAL"/>
    <property type="match status" value="1"/>
</dbReference>
<evidence type="ECO:0000259" key="1">
    <source>
        <dbReference type="PROSITE" id="PS50883"/>
    </source>
</evidence>
<name>A0ABS7UWF7_9BACI</name>
<dbReference type="InterPro" id="IPR052340">
    <property type="entry name" value="RNase_Y/CdgJ"/>
</dbReference>
<dbReference type="PROSITE" id="PS51833">
    <property type="entry name" value="HDOD"/>
    <property type="match status" value="1"/>
</dbReference>
<dbReference type="EMBL" id="JAIQUM010000063">
    <property type="protein sequence ID" value="MBZ5752647.1"/>
    <property type="molecule type" value="Genomic_DNA"/>
</dbReference>
<dbReference type="PROSITE" id="PS50883">
    <property type="entry name" value="EAL"/>
    <property type="match status" value="1"/>
</dbReference>
<feature type="domain" description="HDOD" evidence="2">
    <location>
        <begin position="201"/>
        <end position="390"/>
    </location>
</feature>
<dbReference type="RefSeq" id="WP_224141101.1">
    <property type="nucleotide sequence ID" value="NZ_JAIQUM010000063.1"/>
</dbReference>
<dbReference type="InterPro" id="IPR014408">
    <property type="entry name" value="dGMP_Pdiesterase_EAL/HD-GYP"/>
</dbReference>
<dbReference type="Proteomes" id="UP001165287">
    <property type="component" value="Unassembled WGS sequence"/>
</dbReference>
<organism evidence="3 4">
    <name type="scientific">Metabacillus rhizolycopersici</name>
    <dbReference type="NCBI Taxonomy" id="2875709"/>
    <lineage>
        <taxon>Bacteria</taxon>
        <taxon>Bacillati</taxon>
        <taxon>Bacillota</taxon>
        <taxon>Bacilli</taxon>
        <taxon>Bacillales</taxon>
        <taxon>Bacillaceae</taxon>
        <taxon>Metabacillus</taxon>
    </lineage>
</organism>
<dbReference type="PIRSF" id="PIRSF003180">
    <property type="entry name" value="DiGMPpdiest_YuxH"/>
    <property type="match status" value="1"/>
</dbReference>
<dbReference type="InterPro" id="IPR013976">
    <property type="entry name" value="HDOD"/>
</dbReference>